<accession>A0A0A8ZZ38</accession>
<dbReference type="AlphaFoldDB" id="A0A0A8ZZ38"/>
<protein>
    <submittedName>
        <fullName evidence="1">Uncharacterized protein</fullName>
    </submittedName>
</protein>
<dbReference type="EMBL" id="GBRH01254897">
    <property type="protein sequence ID" value="JAD42998.1"/>
    <property type="molecule type" value="Transcribed_RNA"/>
</dbReference>
<reference evidence="1" key="2">
    <citation type="journal article" date="2015" name="Data Brief">
        <title>Shoot transcriptome of the giant reed, Arundo donax.</title>
        <authorList>
            <person name="Barrero R.A."/>
            <person name="Guerrero F.D."/>
            <person name="Moolhuijzen P."/>
            <person name="Goolsby J.A."/>
            <person name="Tidwell J."/>
            <person name="Bellgard S.E."/>
            <person name="Bellgard M.I."/>
        </authorList>
    </citation>
    <scope>NUCLEOTIDE SEQUENCE</scope>
    <source>
        <tissue evidence="1">Shoot tissue taken approximately 20 cm above the soil surface</tissue>
    </source>
</reference>
<organism evidence="1">
    <name type="scientific">Arundo donax</name>
    <name type="common">Giant reed</name>
    <name type="synonym">Donax arundinaceus</name>
    <dbReference type="NCBI Taxonomy" id="35708"/>
    <lineage>
        <taxon>Eukaryota</taxon>
        <taxon>Viridiplantae</taxon>
        <taxon>Streptophyta</taxon>
        <taxon>Embryophyta</taxon>
        <taxon>Tracheophyta</taxon>
        <taxon>Spermatophyta</taxon>
        <taxon>Magnoliopsida</taxon>
        <taxon>Liliopsida</taxon>
        <taxon>Poales</taxon>
        <taxon>Poaceae</taxon>
        <taxon>PACMAD clade</taxon>
        <taxon>Arundinoideae</taxon>
        <taxon>Arundineae</taxon>
        <taxon>Arundo</taxon>
    </lineage>
</organism>
<name>A0A0A8ZZ38_ARUDO</name>
<sequence length="34" mass="3732">MVYIKNILVRCHGSASSHMPSMLISVKCINEGVL</sequence>
<reference evidence="1" key="1">
    <citation type="submission" date="2014-09" db="EMBL/GenBank/DDBJ databases">
        <authorList>
            <person name="Magalhaes I.L.F."/>
            <person name="Oliveira U."/>
            <person name="Santos F.R."/>
            <person name="Vidigal T.H.D.A."/>
            <person name="Brescovit A.D."/>
            <person name="Santos A.J."/>
        </authorList>
    </citation>
    <scope>NUCLEOTIDE SEQUENCE</scope>
    <source>
        <tissue evidence="1">Shoot tissue taken approximately 20 cm above the soil surface</tissue>
    </source>
</reference>
<evidence type="ECO:0000313" key="1">
    <source>
        <dbReference type="EMBL" id="JAD42998.1"/>
    </source>
</evidence>
<proteinExistence type="predicted"/>